<name>A0ABT2TXQ6_9FIRM</name>
<sequence>MRILIYGAGVIGSLYAALTPRLIQPTTFAEISGNKSERTKQFYAYMNRRKKCGCKTKKAQ</sequence>
<dbReference type="Proteomes" id="UP001652409">
    <property type="component" value="Unassembled WGS sequence"/>
</dbReference>
<protein>
    <recommendedName>
        <fullName evidence="3">Ketopantoate reductase N-terminal domain-containing protein</fullName>
    </recommendedName>
</protein>
<proteinExistence type="predicted"/>
<organism evidence="1 2">
    <name type="scientific">Blautia ammoniilytica</name>
    <dbReference type="NCBI Taxonomy" id="2981782"/>
    <lineage>
        <taxon>Bacteria</taxon>
        <taxon>Bacillati</taxon>
        <taxon>Bacillota</taxon>
        <taxon>Clostridia</taxon>
        <taxon>Lachnospirales</taxon>
        <taxon>Lachnospiraceae</taxon>
        <taxon>Blautia</taxon>
    </lineage>
</organism>
<dbReference type="RefSeq" id="WP_262583268.1">
    <property type="nucleotide sequence ID" value="NZ_JAOQJL010000047.1"/>
</dbReference>
<comment type="caution">
    <text evidence="1">The sequence shown here is derived from an EMBL/GenBank/DDBJ whole genome shotgun (WGS) entry which is preliminary data.</text>
</comment>
<gene>
    <name evidence="1" type="ORF">OCV61_16670</name>
</gene>
<evidence type="ECO:0000313" key="1">
    <source>
        <dbReference type="EMBL" id="MCU6767005.1"/>
    </source>
</evidence>
<dbReference type="EMBL" id="JAOQJL010000047">
    <property type="protein sequence ID" value="MCU6767005.1"/>
    <property type="molecule type" value="Genomic_DNA"/>
</dbReference>
<reference evidence="1 2" key="1">
    <citation type="journal article" date="2021" name="ISME Commun">
        <title>Automated analysis of genomic sequences facilitates high-throughput and comprehensive description of bacteria.</title>
        <authorList>
            <person name="Hitch T.C.A."/>
        </authorList>
    </citation>
    <scope>NUCLEOTIDE SEQUENCE [LARGE SCALE GENOMIC DNA]</scope>
    <source>
        <strain evidence="1 2">Sanger_23</strain>
    </source>
</reference>
<evidence type="ECO:0000313" key="2">
    <source>
        <dbReference type="Proteomes" id="UP001652409"/>
    </source>
</evidence>
<keyword evidence="2" id="KW-1185">Reference proteome</keyword>
<accession>A0ABT2TXQ6</accession>
<evidence type="ECO:0008006" key="3">
    <source>
        <dbReference type="Google" id="ProtNLM"/>
    </source>
</evidence>